<organism evidence="2 3">
    <name type="scientific">Brevibacillus fluminis</name>
    <dbReference type="NCBI Taxonomy" id="511487"/>
    <lineage>
        <taxon>Bacteria</taxon>
        <taxon>Bacillati</taxon>
        <taxon>Bacillota</taxon>
        <taxon>Bacilli</taxon>
        <taxon>Bacillales</taxon>
        <taxon>Paenibacillaceae</taxon>
        <taxon>Brevibacillus</taxon>
    </lineage>
</organism>
<dbReference type="OrthoDB" id="2633733at2"/>
<dbReference type="Proteomes" id="UP000271031">
    <property type="component" value="Unassembled WGS sequence"/>
</dbReference>
<evidence type="ECO:0008006" key="4">
    <source>
        <dbReference type="Google" id="ProtNLM"/>
    </source>
</evidence>
<evidence type="ECO:0000313" key="2">
    <source>
        <dbReference type="EMBL" id="RNB79494.1"/>
    </source>
</evidence>
<dbReference type="EMBL" id="RHHQ01000028">
    <property type="protein sequence ID" value="RNB79494.1"/>
    <property type="molecule type" value="Genomic_DNA"/>
</dbReference>
<comment type="caution">
    <text evidence="2">The sequence shown here is derived from an EMBL/GenBank/DDBJ whole genome shotgun (WGS) entry which is preliminary data.</text>
</comment>
<feature type="chain" id="PRO_5038656058" description="PepSY domain-containing protein" evidence="1">
    <location>
        <begin position="21"/>
        <end position="331"/>
    </location>
</feature>
<gene>
    <name evidence="2" type="ORF">EDM56_28615</name>
</gene>
<accession>A0A3M8CUT7</accession>
<evidence type="ECO:0000313" key="3">
    <source>
        <dbReference type="Proteomes" id="UP000271031"/>
    </source>
</evidence>
<keyword evidence="3" id="KW-1185">Reference proteome</keyword>
<feature type="signal peptide" evidence="1">
    <location>
        <begin position="1"/>
        <end position="20"/>
    </location>
</feature>
<proteinExistence type="predicted"/>
<evidence type="ECO:0000256" key="1">
    <source>
        <dbReference type="SAM" id="SignalP"/>
    </source>
</evidence>
<reference evidence="2 3" key="1">
    <citation type="submission" date="2018-10" db="EMBL/GenBank/DDBJ databases">
        <title>Phylogenomics of Brevibacillus.</title>
        <authorList>
            <person name="Dunlap C."/>
        </authorList>
    </citation>
    <scope>NUCLEOTIDE SEQUENCE [LARGE SCALE GENOMIC DNA]</scope>
    <source>
        <strain evidence="2 3">JCM 15716</strain>
    </source>
</reference>
<sequence>MKKHAIVSASLMALLLSAQAPFPGIAQSAPVETVKKTTLAELDQKALEAARKEMQKLAEGAPIELDQIIGENSECWVISAKNGRGEVLVQKQGGAVVSVHVKFGFKEVSTALQNAVNNTLKSLDAKLANPIDRIERIKSSKENVWHFRGERAEVVIEAASGQVDYASIHYRQEQIAPKIVTTAKQSLIQLSGSQTTALEPSATLLKHPQRNLDRVWSFQDKTGKFSVMIGANTGTLVGVANYSVVENKNYVAQEDIPKVFAKPMYTKEKAIAVINPVMKKIFHLDLTGYVVASKYDTYTFTKKGKPTVIASVNNAGVFYSVSVVPENGMSK</sequence>
<keyword evidence="1" id="KW-0732">Signal</keyword>
<dbReference type="AlphaFoldDB" id="A0A3M8CUT7"/>
<protein>
    <recommendedName>
        <fullName evidence="4">PepSY domain-containing protein</fullName>
    </recommendedName>
</protein>
<name>A0A3M8CUT7_9BACL</name>
<dbReference type="RefSeq" id="WP_122921345.1">
    <property type="nucleotide sequence ID" value="NZ_RHHQ01000028.1"/>
</dbReference>